<dbReference type="GO" id="GO:0016818">
    <property type="term" value="F:hydrolase activity, acting on acid anhydrides, in phosphorus-containing anhydrides"/>
    <property type="evidence" value="ECO:0007669"/>
    <property type="project" value="InterPro"/>
</dbReference>
<name>A0A8J3F7V7_9ACTN</name>
<evidence type="ECO:0000313" key="8">
    <source>
        <dbReference type="EMBL" id="GGJ91236.1"/>
    </source>
</evidence>
<dbReference type="PROSITE" id="PS51462">
    <property type="entry name" value="NUDIX"/>
    <property type="match status" value="1"/>
</dbReference>
<proteinExistence type="predicted"/>
<organism evidence="8 9">
    <name type="scientific">Pilimelia anulata</name>
    <dbReference type="NCBI Taxonomy" id="53371"/>
    <lineage>
        <taxon>Bacteria</taxon>
        <taxon>Bacillati</taxon>
        <taxon>Actinomycetota</taxon>
        <taxon>Actinomycetes</taxon>
        <taxon>Micromonosporales</taxon>
        <taxon>Micromonosporaceae</taxon>
        <taxon>Pilimelia</taxon>
    </lineage>
</organism>
<evidence type="ECO:0000256" key="6">
    <source>
        <dbReference type="ARBA" id="ARBA00023211"/>
    </source>
</evidence>
<comment type="caution">
    <text evidence="8">The sequence shown here is derived from an EMBL/GenBank/DDBJ whole genome shotgun (WGS) entry which is preliminary data.</text>
</comment>
<dbReference type="AlphaFoldDB" id="A0A8J3F7V7"/>
<gene>
    <name evidence="8" type="ORF">GCM10010123_21280</name>
</gene>
<dbReference type="SUPFAM" id="SSF55811">
    <property type="entry name" value="Nudix"/>
    <property type="match status" value="1"/>
</dbReference>
<evidence type="ECO:0000256" key="3">
    <source>
        <dbReference type="ARBA" id="ARBA00022723"/>
    </source>
</evidence>
<keyword evidence="3" id="KW-0479">Metal-binding</keyword>
<feature type="domain" description="Nudix hydrolase" evidence="7">
    <location>
        <begin position="32"/>
        <end position="238"/>
    </location>
</feature>
<dbReference type="PANTHER" id="PTHR12318">
    <property type="entry name" value="TESTOSTERONE-REGULATED PROTEIN RP2"/>
    <property type="match status" value="1"/>
</dbReference>
<dbReference type="PANTHER" id="PTHR12318:SF0">
    <property type="entry name" value="ACYL-COENZYME A DIPHOSPHATASE NUDT19"/>
    <property type="match status" value="1"/>
</dbReference>
<protein>
    <recommendedName>
        <fullName evidence="7">Nudix hydrolase domain-containing protein</fullName>
    </recommendedName>
</protein>
<evidence type="ECO:0000256" key="2">
    <source>
        <dbReference type="ARBA" id="ARBA00001946"/>
    </source>
</evidence>
<keyword evidence="9" id="KW-1185">Reference proteome</keyword>
<evidence type="ECO:0000256" key="4">
    <source>
        <dbReference type="ARBA" id="ARBA00022801"/>
    </source>
</evidence>
<dbReference type="InterPro" id="IPR015797">
    <property type="entry name" value="NUDIX_hydrolase-like_dom_sf"/>
</dbReference>
<keyword evidence="5" id="KW-0460">Magnesium</keyword>
<dbReference type="InterPro" id="IPR000086">
    <property type="entry name" value="NUDIX_hydrolase_dom"/>
</dbReference>
<reference evidence="8" key="2">
    <citation type="submission" date="2020-09" db="EMBL/GenBank/DDBJ databases">
        <authorList>
            <person name="Sun Q."/>
            <person name="Ohkuma M."/>
        </authorList>
    </citation>
    <scope>NUCLEOTIDE SEQUENCE</scope>
    <source>
        <strain evidence="8">JCM 3090</strain>
    </source>
</reference>
<dbReference type="GO" id="GO:0046872">
    <property type="term" value="F:metal ion binding"/>
    <property type="evidence" value="ECO:0007669"/>
    <property type="project" value="UniProtKB-KW"/>
</dbReference>
<keyword evidence="4" id="KW-0378">Hydrolase</keyword>
<dbReference type="CDD" id="cd18870">
    <property type="entry name" value="NUDIX_AcylCoAdiphos_Nudt19"/>
    <property type="match status" value="1"/>
</dbReference>
<dbReference type="EMBL" id="BMQB01000004">
    <property type="protein sequence ID" value="GGJ91236.1"/>
    <property type="molecule type" value="Genomic_DNA"/>
</dbReference>
<sequence length="281" mass="29056">MTGDITPTRWPLPPALAEKAAAFAAAGAPPAAPRVAATVVLLRPAGTGDGIEAYLLRRAATMAAFGGMYAFPGGSVDPADADAEVGWAGPDRTAWATHLGLSGAAAGAVVAAAVREVFEEAGVLLAGPGPGTVVGDVDTPAWEATRQALLRRERSLTGVLADAGLVLRSDLLVPWGRWVTPDFEPRRFDTYFFLAALPAGQRPRDVSGEADEVRWLPPADALAGWRRGELAMLPPTAGTLESLAGFADVGAALAAAAARTPVRPLQPRLELVDGRPYAVVD</sequence>
<dbReference type="Proteomes" id="UP000649739">
    <property type="component" value="Unassembled WGS sequence"/>
</dbReference>
<dbReference type="InterPro" id="IPR039121">
    <property type="entry name" value="NUDT19"/>
</dbReference>
<accession>A0A8J3F7V7</accession>
<reference evidence="8" key="1">
    <citation type="journal article" date="2014" name="Int. J. Syst. Evol. Microbiol.">
        <title>Complete genome sequence of Corynebacterium casei LMG S-19264T (=DSM 44701T), isolated from a smear-ripened cheese.</title>
        <authorList>
            <consortium name="US DOE Joint Genome Institute (JGI-PGF)"/>
            <person name="Walter F."/>
            <person name="Albersmeier A."/>
            <person name="Kalinowski J."/>
            <person name="Ruckert C."/>
        </authorList>
    </citation>
    <scope>NUCLEOTIDE SEQUENCE</scope>
    <source>
        <strain evidence="8">JCM 3090</strain>
    </source>
</reference>
<keyword evidence="6" id="KW-0464">Manganese</keyword>
<evidence type="ECO:0000313" key="9">
    <source>
        <dbReference type="Proteomes" id="UP000649739"/>
    </source>
</evidence>
<comment type="cofactor">
    <cofactor evidence="2">
        <name>Mg(2+)</name>
        <dbReference type="ChEBI" id="CHEBI:18420"/>
    </cofactor>
</comment>
<comment type="cofactor">
    <cofactor evidence="1">
        <name>Mn(2+)</name>
        <dbReference type="ChEBI" id="CHEBI:29035"/>
    </cofactor>
</comment>
<evidence type="ECO:0000259" key="7">
    <source>
        <dbReference type="PROSITE" id="PS51462"/>
    </source>
</evidence>
<dbReference type="Gene3D" id="3.90.79.10">
    <property type="entry name" value="Nucleoside Triphosphate Pyrophosphohydrolase"/>
    <property type="match status" value="1"/>
</dbReference>
<evidence type="ECO:0000256" key="1">
    <source>
        <dbReference type="ARBA" id="ARBA00001936"/>
    </source>
</evidence>
<dbReference type="RefSeq" id="WP_229783505.1">
    <property type="nucleotide sequence ID" value="NZ_BMQB01000004.1"/>
</dbReference>
<evidence type="ECO:0000256" key="5">
    <source>
        <dbReference type="ARBA" id="ARBA00022842"/>
    </source>
</evidence>